<evidence type="ECO:0000313" key="3">
    <source>
        <dbReference type="Proteomes" id="UP000234530"/>
    </source>
</evidence>
<keyword evidence="3" id="KW-1185">Reference proteome</keyword>
<evidence type="ECO:0000313" key="2">
    <source>
        <dbReference type="EMBL" id="AUH63351.1"/>
    </source>
</evidence>
<dbReference type="Proteomes" id="UP000234530">
    <property type="component" value="Chromosome"/>
</dbReference>
<reference evidence="2 3" key="1">
    <citation type="journal article" date="2013" name="Antonie Van Leeuwenhoek">
        <title>Paracoccus zhejiangensis sp. nov., isolated from activated sludge in wastewater-treatment system.</title>
        <authorList>
            <person name="Wu Z.G."/>
            <person name="Zhang D.F."/>
            <person name="Liu Y.L."/>
            <person name="Wang F."/>
            <person name="Jiang X."/>
            <person name="Li C."/>
            <person name="Li S.P."/>
            <person name="Hong Q."/>
            <person name="Li W.J."/>
        </authorList>
    </citation>
    <scope>NUCLEOTIDE SEQUENCE [LARGE SCALE GENOMIC DNA]</scope>
    <source>
        <strain evidence="2 3">J6</strain>
    </source>
</reference>
<protein>
    <recommendedName>
        <fullName evidence="1">YcaO domain-containing protein</fullName>
    </recommendedName>
</protein>
<organism evidence="2 3">
    <name type="scientific">Paracoccus zhejiangensis</name>
    <dbReference type="NCBI Taxonomy" id="1077935"/>
    <lineage>
        <taxon>Bacteria</taxon>
        <taxon>Pseudomonadati</taxon>
        <taxon>Pseudomonadota</taxon>
        <taxon>Alphaproteobacteria</taxon>
        <taxon>Rhodobacterales</taxon>
        <taxon>Paracoccaceae</taxon>
        <taxon>Paracoccus</taxon>
    </lineage>
</organism>
<dbReference type="Gene3D" id="3.30.1330.230">
    <property type="match status" value="1"/>
</dbReference>
<dbReference type="InterPro" id="IPR003776">
    <property type="entry name" value="YcaO-like_dom"/>
</dbReference>
<accession>A0A2H5EVN0</accession>
<evidence type="ECO:0000259" key="1">
    <source>
        <dbReference type="PROSITE" id="PS51664"/>
    </source>
</evidence>
<dbReference type="AlphaFoldDB" id="A0A2H5EVN0"/>
<dbReference type="PROSITE" id="PS51664">
    <property type="entry name" value="YCAO"/>
    <property type="match status" value="1"/>
</dbReference>
<name>A0A2H5EVN0_9RHOB</name>
<dbReference type="KEGG" id="pzh:CX676_03590"/>
<dbReference type="EMBL" id="CP025430">
    <property type="protein sequence ID" value="AUH63351.1"/>
    <property type="molecule type" value="Genomic_DNA"/>
</dbReference>
<proteinExistence type="predicted"/>
<feature type="domain" description="YcaO" evidence="1">
    <location>
        <begin position="1"/>
        <end position="296"/>
    </location>
</feature>
<sequence>MISLMSKPSDLAKTWQRFDWRESFFAPNAVILQALTKGGTASGVGRGREAAYQRCLGETAEIQALSALPAALRAGFTPLRDGLAAHVEPEAARRFAQLEAFERQAVARWWLEEVPARPLDDGWLAATGLPGMVTIARLGAALKRRTGWWQIETRPDQPAVMVCRSISPEGQDPVIGYGCAMDPVEAAQKALRELFLMEMNLMELLAARRLDLGHPHPAQERIATYARRGPALLPSLPPVTPAATDTAATGSTPDFWLGTALTERDITPPDGPIAVWLCQPDLPVPIFNDRTGVPFM</sequence>
<dbReference type="OrthoDB" id="7771088at2"/>
<dbReference type="Pfam" id="PF02624">
    <property type="entry name" value="YcaO"/>
    <property type="match status" value="1"/>
</dbReference>
<gene>
    <name evidence="2" type="ORF">CX676_03590</name>
</gene>